<dbReference type="PANTHER" id="PTHR34406:SF1">
    <property type="entry name" value="PROTEIN YCEI"/>
    <property type="match status" value="1"/>
</dbReference>
<evidence type="ECO:0000259" key="1">
    <source>
        <dbReference type="SMART" id="SM00867"/>
    </source>
</evidence>
<evidence type="ECO:0000313" key="2">
    <source>
        <dbReference type="EMBL" id="PWK29373.1"/>
    </source>
</evidence>
<dbReference type="Proteomes" id="UP000245489">
    <property type="component" value="Unassembled WGS sequence"/>
</dbReference>
<accession>A0A316EFA6</accession>
<dbReference type="OrthoDB" id="9811006at2"/>
<evidence type="ECO:0000313" key="3">
    <source>
        <dbReference type="Proteomes" id="UP000245489"/>
    </source>
</evidence>
<proteinExistence type="predicted"/>
<gene>
    <name evidence="2" type="ORF">LV89_00213</name>
</gene>
<dbReference type="SMART" id="SM00867">
    <property type="entry name" value="YceI"/>
    <property type="match status" value="1"/>
</dbReference>
<sequence>MATSTWAIDASHSEIQFKVKHLVITTVTGVFKEFSGSVEAGDSFENAAISFEANVNSIDTNSEQRDGHLKSADFFDAEQFPTLSFTSTEFKKKSDDEFSLTGNLTIKGTTLPVTLAVEYGGTATDPWGNVKAGFELTGKINRKDFGLSWNAITEAGSALVSEEVKLIANIQLVKQA</sequence>
<dbReference type="InterPro" id="IPR036761">
    <property type="entry name" value="TTHA0802/YceI-like_sf"/>
</dbReference>
<organism evidence="2 3">
    <name type="scientific">Arcicella aurantiaca</name>
    <dbReference type="NCBI Taxonomy" id="591202"/>
    <lineage>
        <taxon>Bacteria</taxon>
        <taxon>Pseudomonadati</taxon>
        <taxon>Bacteroidota</taxon>
        <taxon>Cytophagia</taxon>
        <taxon>Cytophagales</taxon>
        <taxon>Flectobacillaceae</taxon>
        <taxon>Arcicella</taxon>
    </lineage>
</organism>
<dbReference type="SUPFAM" id="SSF101874">
    <property type="entry name" value="YceI-like"/>
    <property type="match status" value="1"/>
</dbReference>
<comment type="caution">
    <text evidence="2">The sequence shown here is derived from an EMBL/GenBank/DDBJ whole genome shotgun (WGS) entry which is preliminary data.</text>
</comment>
<protein>
    <submittedName>
        <fullName evidence="2">Polyisoprenoid-binding protein YceI</fullName>
    </submittedName>
</protein>
<keyword evidence="3" id="KW-1185">Reference proteome</keyword>
<dbReference type="Pfam" id="PF04264">
    <property type="entry name" value="YceI"/>
    <property type="match status" value="1"/>
</dbReference>
<dbReference type="InterPro" id="IPR007372">
    <property type="entry name" value="Lipid/polyisoprenoid-bd_YceI"/>
</dbReference>
<dbReference type="Gene3D" id="2.40.128.110">
    <property type="entry name" value="Lipid/polyisoprenoid-binding, YceI-like"/>
    <property type="match status" value="1"/>
</dbReference>
<name>A0A316EFA6_9BACT</name>
<reference evidence="2 3" key="1">
    <citation type="submission" date="2018-05" db="EMBL/GenBank/DDBJ databases">
        <title>Genomic Encyclopedia of Archaeal and Bacterial Type Strains, Phase II (KMG-II): from individual species to whole genera.</title>
        <authorList>
            <person name="Goeker M."/>
        </authorList>
    </citation>
    <scope>NUCLEOTIDE SEQUENCE [LARGE SCALE GENOMIC DNA]</scope>
    <source>
        <strain evidence="2 3">DSM 22214</strain>
    </source>
</reference>
<feature type="domain" description="Lipid/polyisoprenoid-binding YceI-like" evidence="1">
    <location>
        <begin position="5"/>
        <end position="173"/>
    </location>
</feature>
<dbReference type="RefSeq" id="WP_109741001.1">
    <property type="nucleotide sequence ID" value="NZ_QGGO01000001.1"/>
</dbReference>
<dbReference type="AlphaFoldDB" id="A0A316EFA6"/>
<dbReference type="EMBL" id="QGGO01000001">
    <property type="protein sequence ID" value="PWK29373.1"/>
    <property type="molecule type" value="Genomic_DNA"/>
</dbReference>
<dbReference type="PANTHER" id="PTHR34406">
    <property type="entry name" value="PROTEIN YCEI"/>
    <property type="match status" value="1"/>
</dbReference>